<keyword evidence="2" id="KW-1185">Reference proteome</keyword>
<reference evidence="1 2" key="1">
    <citation type="submission" date="2024-04" db="EMBL/GenBank/DDBJ databases">
        <authorList>
            <person name="Fracassetti M."/>
        </authorList>
    </citation>
    <scope>NUCLEOTIDE SEQUENCE [LARGE SCALE GENOMIC DNA]</scope>
</reference>
<dbReference type="EMBL" id="OZ034820">
    <property type="protein sequence ID" value="CAL1404115.1"/>
    <property type="molecule type" value="Genomic_DNA"/>
</dbReference>
<dbReference type="Proteomes" id="UP001497516">
    <property type="component" value="Chromosome 7"/>
</dbReference>
<dbReference type="AlphaFoldDB" id="A0AAV2G0G1"/>
<proteinExistence type="predicted"/>
<evidence type="ECO:0000313" key="1">
    <source>
        <dbReference type="EMBL" id="CAL1404115.1"/>
    </source>
</evidence>
<name>A0AAV2G0G1_9ROSI</name>
<evidence type="ECO:0000313" key="2">
    <source>
        <dbReference type="Proteomes" id="UP001497516"/>
    </source>
</evidence>
<organism evidence="1 2">
    <name type="scientific">Linum trigynum</name>
    <dbReference type="NCBI Taxonomy" id="586398"/>
    <lineage>
        <taxon>Eukaryota</taxon>
        <taxon>Viridiplantae</taxon>
        <taxon>Streptophyta</taxon>
        <taxon>Embryophyta</taxon>
        <taxon>Tracheophyta</taxon>
        <taxon>Spermatophyta</taxon>
        <taxon>Magnoliopsida</taxon>
        <taxon>eudicotyledons</taxon>
        <taxon>Gunneridae</taxon>
        <taxon>Pentapetalae</taxon>
        <taxon>rosids</taxon>
        <taxon>fabids</taxon>
        <taxon>Malpighiales</taxon>
        <taxon>Linaceae</taxon>
        <taxon>Linum</taxon>
    </lineage>
</organism>
<gene>
    <name evidence="1" type="ORF">LTRI10_LOCUS43998</name>
</gene>
<protein>
    <submittedName>
        <fullName evidence="1">Uncharacterized protein</fullName>
    </submittedName>
</protein>
<sequence length="141" mass="15772">MEAVRPRWREGSWGESALCNFLGCKQGHVAASILGAQARKKQTQINSFLLRYSQFFPDTSSQSHAVLFSTLFFSISITTPISSLSLSASFSPSPKDACSGYCLFVFWDYRHQPADLESCAHPFCPGLDPRLWKTIETKKTI</sequence>
<accession>A0AAV2G0G1</accession>